<dbReference type="GO" id="GO:0031087">
    <property type="term" value="P:deadenylation-independent decapping of nuclear-transcribed mRNA"/>
    <property type="evidence" value="ECO:0007669"/>
    <property type="project" value="InterPro"/>
</dbReference>
<dbReference type="PANTHER" id="PTHR13612:SF0">
    <property type="entry name" value="ENHANCER OF MRNA-DECAPPING PROTEIN 3"/>
    <property type="match status" value="1"/>
</dbReference>
<evidence type="ECO:0000259" key="7">
    <source>
        <dbReference type="PROSITE" id="PS51512"/>
    </source>
</evidence>
<dbReference type="PANTHER" id="PTHR13612">
    <property type="entry name" value="ENHANCER OF MRNA-DECAPPING PROTEIN 3"/>
    <property type="match status" value="1"/>
</dbReference>
<dbReference type="PROSITE" id="PS51512">
    <property type="entry name" value="DFDF"/>
    <property type="match status" value="1"/>
</dbReference>
<dbReference type="GO" id="GO:0003729">
    <property type="term" value="F:mRNA binding"/>
    <property type="evidence" value="ECO:0007669"/>
    <property type="project" value="InterPro"/>
</dbReference>
<comment type="similarity">
    <text evidence="2">Belongs to the EDC3 family.</text>
</comment>
<dbReference type="Gene3D" id="2.30.30.100">
    <property type="match status" value="1"/>
</dbReference>
<dbReference type="CDD" id="cd01737">
    <property type="entry name" value="LSm16_N"/>
    <property type="match status" value="1"/>
</dbReference>
<organism evidence="8 9">
    <name type="scientific">Cloeon dipterum</name>
    <dbReference type="NCBI Taxonomy" id="197152"/>
    <lineage>
        <taxon>Eukaryota</taxon>
        <taxon>Metazoa</taxon>
        <taxon>Ecdysozoa</taxon>
        <taxon>Arthropoda</taxon>
        <taxon>Hexapoda</taxon>
        <taxon>Insecta</taxon>
        <taxon>Pterygota</taxon>
        <taxon>Palaeoptera</taxon>
        <taxon>Ephemeroptera</taxon>
        <taxon>Pisciforma</taxon>
        <taxon>Baetidae</taxon>
        <taxon>Cloeon</taxon>
    </lineage>
</organism>
<evidence type="ECO:0000256" key="3">
    <source>
        <dbReference type="ARBA" id="ARBA00015797"/>
    </source>
</evidence>
<dbReference type="SUPFAM" id="SSF64153">
    <property type="entry name" value="YjeF N-terminal domain-like"/>
    <property type="match status" value="1"/>
</dbReference>
<dbReference type="InterPro" id="IPR025762">
    <property type="entry name" value="DFDF"/>
</dbReference>
<dbReference type="Proteomes" id="UP000494165">
    <property type="component" value="Unassembled WGS sequence"/>
</dbReference>
<dbReference type="Pfam" id="PF09532">
    <property type="entry name" value="FDF"/>
    <property type="match status" value="1"/>
</dbReference>
<sequence>MAENWIGYTVAINCGSILGTFKGVIAKVEASDQSITLRNADRNGVPCTSREITIRAADIKDLEILQRASSQVDERAHPHRSSNGPARSAFHAAAPHSLSVNGRENVQTVQTLSPMRHENMHSIKPGPSGRCLFPDGVRSPSKKDRHFKQRDAAAFGSPIDNTVLEEDFDFEKNLALFNKQAEYEMINQQSSRPDLVKQAETPQKYRHDENVLEVTPAKYRQIKVPGNTSLEYVTDSGLVVPSISISLRNQLLGLSERLGVSVERQAELIGRAATEMALQLLGGGHRLNPRNAHQLPSVVVFCGSQRSAVLGANFARQLSGHGIHVQIVIPESGISSELFRELALFKLTKNPVLTSMQGISNADLIVMAIDDPLMDDFPNKPQPDWFPAAMEWIKNSRAPIMGLDPPPQGTGVELKLSLVGSLPLAHSPSNGKIYLVNLALPVSIYQELGITYKSPFGPKFVIPVHPKA</sequence>
<reference evidence="8 9" key="1">
    <citation type="submission" date="2020-04" db="EMBL/GenBank/DDBJ databases">
        <authorList>
            <person name="Alioto T."/>
            <person name="Alioto T."/>
            <person name="Gomez Garrido J."/>
        </authorList>
    </citation>
    <scope>NUCLEOTIDE SEQUENCE [LARGE SCALE GENOMIC DNA]</scope>
</reference>
<dbReference type="AlphaFoldDB" id="A0A8S1C346"/>
<dbReference type="EMBL" id="CADEPI010000020">
    <property type="protein sequence ID" value="CAB3365288.1"/>
    <property type="molecule type" value="Genomic_DNA"/>
</dbReference>
<evidence type="ECO:0000256" key="5">
    <source>
        <dbReference type="SAM" id="MobiDB-lite"/>
    </source>
</evidence>
<dbReference type="Pfam" id="PF03853">
    <property type="entry name" value="YjeF_N"/>
    <property type="match status" value="1"/>
</dbReference>
<dbReference type="InterPro" id="IPR019050">
    <property type="entry name" value="FDF_dom"/>
</dbReference>
<dbReference type="GO" id="GO:0033962">
    <property type="term" value="P:P-body assembly"/>
    <property type="evidence" value="ECO:0007669"/>
    <property type="project" value="TreeGrafter"/>
</dbReference>
<comment type="subcellular location">
    <subcellularLocation>
        <location evidence="1">Cytoplasm</location>
        <location evidence="1">P-body</location>
    </subcellularLocation>
</comment>
<dbReference type="Gene3D" id="3.40.50.10260">
    <property type="entry name" value="YjeF N-terminal domain"/>
    <property type="match status" value="1"/>
</dbReference>
<gene>
    <name evidence="8" type="ORF">CLODIP_2_CD06091</name>
</gene>
<dbReference type="Pfam" id="PF12701">
    <property type="entry name" value="LSM14"/>
    <property type="match status" value="1"/>
</dbReference>
<feature type="region of interest" description="Disordered" evidence="5">
    <location>
        <begin position="69"/>
        <end position="88"/>
    </location>
</feature>
<accession>A0A8S1C346</accession>
<dbReference type="PROSITE" id="PS51385">
    <property type="entry name" value="YJEF_N"/>
    <property type="match status" value="1"/>
</dbReference>
<proteinExistence type="inferred from homology"/>
<evidence type="ECO:0000313" key="9">
    <source>
        <dbReference type="Proteomes" id="UP000494165"/>
    </source>
</evidence>
<dbReference type="SMART" id="SM01271">
    <property type="entry name" value="LSM14"/>
    <property type="match status" value="1"/>
</dbReference>
<dbReference type="InterPro" id="IPR004443">
    <property type="entry name" value="YjeF_N_dom"/>
</dbReference>
<keyword evidence="4" id="KW-0963">Cytoplasm</keyword>
<name>A0A8S1C346_9INSE</name>
<dbReference type="InterPro" id="IPR036652">
    <property type="entry name" value="YjeF_N_dom_sf"/>
</dbReference>
<dbReference type="SMART" id="SM01199">
    <property type="entry name" value="FDF"/>
    <property type="match status" value="1"/>
</dbReference>
<dbReference type="InterPro" id="IPR025609">
    <property type="entry name" value="Lsm14-like_N"/>
</dbReference>
<dbReference type="InterPro" id="IPR034107">
    <property type="entry name" value="Lsm16_N"/>
</dbReference>
<comment type="caution">
    <text evidence="8">The sequence shown here is derived from an EMBL/GenBank/DDBJ whole genome shotgun (WGS) entry which is preliminary data.</text>
</comment>
<feature type="domain" description="YjeF N-terminal" evidence="6">
    <location>
        <begin position="247"/>
        <end position="446"/>
    </location>
</feature>
<evidence type="ECO:0000313" key="8">
    <source>
        <dbReference type="EMBL" id="CAB3365288.1"/>
    </source>
</evidence>
<evidence type="ECO:0000259" key="6">
    <source>
        <dbReference type="PROSITE" id="PS51385"/>
    </source>
</evidence>
<feature type="domain" description="DFDF" evidence="7">
    <location>
        <begin position="156"/>
        <end position="192"/>
    </location>
</feature>
<keyword evidence="9" id="KW-1185">Reference proteome</keyword>
<dbReference type="GO" id="GO:0000932">
    <property type="term" value="C:P-body"/>
    <property type="evidence" value="ECO:0007669"/>
    <property type="project" value="UniProtKB-SubCell"/>
</dbReference>
<evidence type="ECO:0000256" key="2">
    <source>
        <dbReference type="ARBA" id="ARBA00006610"/>
    </source>
</evidence>
<protein>
    <recommendedName>
        <fullName evidence="3">Enhancer of mRNA-decapping protein 3</fullName>
    </recommendedName>
</protein>
<evidence type="ECO:0000256" key="1">
    <source>
        <dbReference type="ARBA" id="ARBA00004201"/>
    </source>
</evidence>
<evidence type="ECO:0000256" key="4">
    <source>
        <dbReference type="ARBA" id="ARBA00022490"/>
    </source>
</evidence>
<dbReference type="OrthoDB" id="10030313at2759"/>